<proteinExistence type="predicted"/>
<gene>
    <name evidence="1" type="ORF">MEUPH1_LOCUS5455</name>
</gene>
<dbReference type="AlphaFoldDB" id="A0AAV0VZ00"/>
<keyword evidence="2" id="KW-1185">Reference proteome</keyword>
<sequence>MENETIKIITSERGKDLALVGTDKYRFIRQRKDGQVKWLCTNRTCYASILSDSGRSKVLSMLGEHGHILNTMEKIEHQILRENCKRKADDSISIRPSKIIRSELMATDFEVPHSDIKSIRKAMYDKRRKKYPPFPDSLTCAILQVT</sequence>
<comment type="caution">
    <text evidence="1">The sequence shown here is derived from an EMBL/GenBank/DDBJ whole genome shotgun (WGS) entry which is preliminary data.</text>
</comment>
<dbReference type="EMBL" id="CARXXK010000001">
    <property type="protein sequence ID" value="CAI6348815.1"/>
    <property type="molecule type" value="Genomic_DNA"/>
</dbReference>
<evidence type="ECO:0008006" key="3">
    <source>
        <dbReference type="Google" id="ProtNLM"/>
    </source>
</evidence>
<organism evidence="1 2">
    <name type="scientific">Macrosiphum euphorbiae</name>
    <name type="common">potato aphid</name>
    <dbReference type="NCBI Taxonomy" id="13131"/>
    <lineage>
        <taxon>Eukaryota</taxon>
        <taxon>Metazoa</taxon>
        <taxon>Ecdysozoa</taxon>
        <taxon>Arthropoda</taxon>
        <taxon>Hexapoda</taxon>
        <taxon>Insecta</taxon>
        <taxon>Pterygota</taxon>
        <taxon>Neoptera</taxon>
        <taxon>Paraneoptera</taxon>
        <taxon>Hemiptera</taxon>
        <taxon>Sternorrhyncha</taxon>
        <taxon>Aphidomorpha</taxon>
        <taxon>Aphidoidea</taxon>
        <taxon>Aphididae</taxon>
        <taxon>Macrosiphini</taxon>
        <taxon>Macrosiphum</taxon>
    </lineage>
</organism>
<evidence type="ECO:0000313" key="2">
    <source>
        <dbReference type="Proteomes" id="UP001160148"/>
    </source>
</evidence>
<protein>
    <recommendedName>
        <fullName evidence="3">FLYWCH-type domain-containing protein</fullName>
    </recommendedName>
</protein>
<name>A0AAV0VZ00_9HEMI</name>
<evidence type="ECO:0000313" key="1">
    <source>
        <dbReference type="EMBL" id="CAI6348815.1"/>
    </source>
</evidence>
<accession>A0AAV0VZ00</accession>
<reference evidence="1 2" key="1">
    <citation type="submission" date="2023-01" db="EMBL/GenBank/DDBJ databases">
        <authorList>
            <person name="Whitehead M."/>
        </authorList>
    </citation>
    <scope>NUCLEOTIDE SEQUENCE [LARGE SCALE GENOMIC DNA]</scope>
</reference>
<dbReference type="Proteomes" id="UP001160148">
    <property type="component" value="Unassembled WGS sequence"/>
</dbReference>
<dbReference type="Gene3D" id="2.20.25.240">
    <property type="match status" value="1"/>
</dbReference>